<dbReference type="AlphaFoldDB" id="A0A7R9GA41"/>
<gene>
    <name evidence="1" type="ORF">NMOB1V02_LOCUS1342</name>
</gene>
<protein>
    <recommendedName>
        <fullName evidence="3">Rab3 GTPase-activating protein catalytic subunit</fullName>
    </recommendedName>
</protein>
<evidence type="ECO:0000313" key="2">
    <source>
        <dbReference type="Proteomes" id="UP000678499"/>
    </source>
</evidence>
<proteinExistence type="predicted"/>
<name>A0A7R9GA41_9CRUS</name>
<evidence type="ECO:0008006" key="3">
    <source>
        <dbReference type="Google" id="ProtNLM"/>
    </source>
</evidence>
<dbReference type="EMBL" id="CAJPEX010000133">
    <property type="protein sequence ID" value="CAG0913609.1"/>
    <property type="molecule type" value="Genomic_DNA"/>
</dbReference>
<evidence type="ECO:0000313" key="1">
    <source>
        <dbReference type="EMBL" id="CAD7273457.1"/>
    </source>
</evidence>
<dbReference type="Proteomes" id="UP000678499">
    <property type="component" value="Unassembled WGS sequence"/>
</dbReference>
<dbReference type="OrthoDB" id="17346at2759"/>
<dbReference type="EMBL" id="OA882170">
    <property type="protein sequence ID" value="CAD7273457.1"/>
    <property type="molecule type" value="Genomic_DNA"/>
</dbReference>
<organism evidence="1">
    <name type="scientific">Notodromas monacha</name>
    <dbReference type="NCBI Taxonomy" id="399045"/>
    <lineage>
        <taxon>Eukaryota</taxon>
        <taxon>Metazoa</taxon>
        <taxon>Ecdysozoa</taxon>
        <taxon>Arthropoda</taxon>
        <taxon>Crustacea</taxon>
        <taxon>Oligostraca</taxon>
        <taxon>Ostracoda</taxon>
        <taxon>Podocopa</taxon>
        <taxon>Podocopida</taxon>
        <taxon>Cypridocopina</taxon>
        <taxon>Cypridoidea</taxon>
        <taxon>Cyprididae</taxon>
        <taxon>Notodromas</taxon>
    </lineage>
</organism>
<reference evidence="1" key="1">
    <citation type="submission" date="2020-11" db="EMBL/GenBank/DDBJ databases">
        <authorList>
            <person name="Tran Van P."/>
        </authorList>
    </citation>
    <scope>NUCLEOTIDE SEQUENCE</scope>
</reference>
<accession>A0A7R9GA41</accession>
<keyword evidence="2" id="KW-1185">Reference proteome</keyword>
<sequence>MSENPDESEVFEICDFTTPTEWERFVARLEEVLHEWQLNGTNLRFWYQYPDKSFALGVWRRISEELTFGATFPYSSRLRRLFSNSILESEKPAHFERSMTWYTYEWFRLLV</sequence>